<gene>
    <name evidence="2" type="ORF">FD754_017531</name>
</gene>
<comment type="similarity">
    <text evidence="1">Belongs to the PIGG/PIGN/PIGO family. PIGN subfamily.</text>
</comment>
<dbReference type="CDD" id="cd16020">
    <property type="entry name" value="GPI_EPT_1"/>
    <property type="match status" value="1"/>
</dbReference>
<name>A0A5N3VU05_MUNMU</name>
<evidence type="ECO:0000313" key="2">
    <source>
        <dbReference type="EMBL" id="KAB0352674.1"/>
    </source>
</evidence>
<feature type="transmembrane region" description="Helical" evidence="1">
    <location>
        <begin position="503"/>
        <end position="526"/>
    </location>
</feature>
<dbReference type="EC" id="2.-.-.-" evidence="1"/>
<keyword evidence="1" id="KW-0256">Endoplasmic reticulum</keyword>
<dbReference type="SUPFAM" id="SSF53649">
    <property type="entry name" value="Alkaline phosphatase-like"/>
    <property type="match status" value="1"/>
</dbReference>
<keyword evidence="1" id="KW-0808">Transferase</keyword>
<comment type="pathway">
    <text evidence="1">Glycolipid biosynthesis; glycosylphosphatidylinositol-anchor biosynthesis.</text>
</comment>
<keyword evidence="1" id="KW-0812">Transmembrane</keyword>
<feature type="transmembrane region" description="Helical" evidence="1">
    <location>
        <begin position="476"/>
        <end position="496"/>
    </location>
</feature>
<accession>A0A5N3VU05</accession>
<keyword evidence="1" id="KW-0472">Membrane</keyword>
<reference evidence="2 3" key="1">
    <citation type="submission" date="2019-06" db="EMBL/GenBank/DDBJ databases">
        <title>Discovery of a novel chromosome fission-fusion reversal in muntjac.</title>
        <authorList>
            <person name="Mudd A.B."/>
            <person name="Bredeson J.V."/>
            <person name="Baum R."/>
            <person name="Hockemeyer D."/>
            <person name="Rokhsar D.S."/>
        </authorList>
    </citation>
    <scope>NUCLEOTIDE SEQUENCE [LARGE SCALE GENOMIC DNA]</scope>
    <source>
        <strain evidence="2">UTSW_UCB_Mm</strain>
        <tissue evidence="2">Fibroblast cell line</tissue>
    </source>
</reference>
<dbReference type="UniPathway" id="UPA00196"/>
<comment type="subcellular location">
    <subcellularLocation>
        <location evidence="1">Endoplasmic reticulum membrane</location>
        <topology evidence="1">Multi-pass membrane protein</topology>
    </subcellularLocation>
</comment>
<dbReference type="GO" id="GO:0006506">
    <property type="term" value="P:GPI anchor biosynthetic process"/>
    <property type="evidence" value="ECO:0007669"/>
    <property type="project" value="UniProtKB-UniPathway"/>
</dbReference>
<sequence>MLLYITSGLLVHFVFFASIFNMCFTSPLVHGMIPQFTPLPPPAKRLVLFVADGLNVVVNEGSWGISHTCVPTEYRPGHVAMIAGFYDDVSAVAKGWKENPVEFDSLLNETRYTLSWGSPDILTIEDFGAHDVTKLDTWVFDHVKEFFHAARNNQSLFSKVNEDKIVFFLHLLGIDRSTIIKIILTLDYSDNIKLVDKELKEIESTVKDFYGNDGKIAFIFTADHGMTDWGSHGAGHPLETCTPFIAWGVGIKLPQKVSAQKFDDSYLQEWKLENWERQDINQAEFAPLMAALIGVPSLLIHVCYLQGIIPVDMLNTSDLFKAESMFTNAVQILEQLMVKMTQKKKATLSFLFTPFKWLDGITDSMNMNLSKLREIVKDREFCFYPRNHVIMIHYGSLLLCVCVCKIHRTLKITVTLDQQLYQGDALLQEVQARVACLLPLGRRLDQSRHREGFISVLATAAAMRVVISAYLRLLIFLLAIFIPACASSSPVFLTIIPGKTVIITYHLSTMGSLIFFIPISCCHFYTSLFFQSPLYIHLMSALSTLELQYKKLPAMWETRVQSLGWEDTMEKEMAMHSSILAWRIPWMEEPDRLHQLFPLSSFTFIKRLFSSSLTAIREVSSTYLRCRCCSGILLLFLWSSRLMSMCRVLLLCCWKRVFFMTSVCFFTSYFGIPIPYNEKDIFFGCQDGLGAGALACFLIILSGPRRSLPTRTLCSWEGRVNERPLCSRRRTIADRMRDRISGVPPPFYHFWFFMFGHGQRLVANRRLTVNTWTEAHLTLLSEMLTVVSIQPEAHFFMSQEMQTGGHL</sequence>
<protein>
    <recommendedName>
        <fullName evidence="1">GPI ethanolamine phosphate transferase 1</fullName>
        <ecNumber evidence="1">2.-.-.-</ecNumber>
    </recommendedName>
</protein>
<comment type="function">
    <text evidence="1">Ethanolamine phosphate transferase involved in glycosylphosphatidylinositol-anchor biosynthesis. Transfers ethanolamine phosphate to the first alpha-1,4-linked mannose of the glycosylphosphatidylinositol precursor of GPI-anchor.</text>
</comment>
<dbReference type="InterPro" id="IPR007070">
    <property type="entry name" value="GPI_EtnP_transferase_1"/>
</dbReference>
<evidence type="ECO:0000256" key="1">
    <source>
        <dbReference type="RuleBase" id="RU367138"/>
    </source>
</evidence>
<keyword evidence="3" id="KW-1185">Reference proteome</keyword>
<dbReference type="InterPro" id="IPR017850">
    <property type="entry name" value="Alkaline_phosphatase_core_sf"/>
</dbReference>
<dbReference type="PANTHER" id="PTHR12250">
    <property type="entry name" value="PHOSPHATIDYLINOSITOL GLYCAN, CLASS N"/>
    <property type="match status" value="1"/>
</dbReference>
<dbReference type="AlphaFoldDB" id="A0A5N3VU05"/>
<keyword evidence="1" id="KW-1133">Transmembrane helix</keyword>
<dbReference type="Gene3D" id="3.40.720.10">
    <property type="entry name" value="Alkaline Phosphatase, subunit A"/>
    <property type="match status" value="1"/>
</dbReference>
<dbReference type="PANTHER" id="PTHR12250:SF0">
    <property type="entry name" value="GPI ETHANOLAMINE PHOSPHATE TRANSFERASE 1"/>
    <property type="match status" value="1"/>
</dbReference>
<dbReference type="EMBL" id="VCEA01000002">
    <property type="protein sequence ID" value="KAB0352674.1"/>
    <property type="molecule type" value="Genomic_DNA"/>
</dbReference>
<dbReference type="InterPro" id="IPR037671">
    <property type="entry name" value="PIGN_N"/>
</dbReference>
<proteinExistence type="inferred from homology"/>
<dbReference type="GO" id="GO:0005789">
    <property type="term" value="C:endoplasmic reticulum membrane"/>
    <property type="evidence" value="ECO:0007669"/>
    <property type="project" value="UniProtKB-SubCell"/>
</dbReference>
<comment type="caution">
    <text evidence="2">The sequence shown here is derived from an EMBL/GenBank/DDBJ whole genome shotgun (WGS) entry which is preliminary data.</text>
</comment>
<organism evidence="2 3">
    <name type="scientific">Muntiacus muntjak</name>
    <name type="common">Barking deer</name>
    <name type="synonym">Indian muntjac</name>
    <dbReference type="NCBI Taxonomy" id="9888"/>
    <lineage>
        <taxon>Eukaryota</taxon>
        <taxon>Metazoa</taxon>
        <taxon>Chordata</taxon>
        <taxon>Craniata</taxon>
        <taxon>Vertebrata</taxon>
        <taxon>Euteleostomi</taxon>
        <taxon>Mammalia</taxon>
        <taxon>Eutheria</taxon>
        <taxon>Laurasiatheria</taxon>
        <taxon>Artiodactyla</taxon>
        <taxon>Ruminantia</taxon>
        <taxon>Pecora</taxon>
        <taxon>Cervidae</taxon>
        <taxon>Muntiacinae</taxon>
        <taxon>Muntiacus</taxon>
    </lineage>
</organism>
<dbReference type="Proteomes" id="UP000326458">
    <property type="component" value="Unassembled WGS sequence"/>
</dbReference>
<dbReference type="GO" id="GO:0051377">
    <property type="term" value="F:mannose-ethanolamine phosphotransferase activity"/>
    <property type="evidence" value="ECO:0007669"/>
    <property type="project" value="UniProtKB-UniRule"/>
</dbReference>
<evidence type="ECO:0000313" key="3">
    <source>
        <dbReference type="Proteomes" id="UP000326458"/>
    </source>
</evidence>
<keyword evidence="1" id="KW-0337">GPI-anchor biosynthesis</keyword>
<comment type="caution">
    <text evidence="1">Lacks conserved residue(s) required for the propagation of feature annotation.</text>
</comment>